<dbReference type="Proteomes" id="UP001283361">
    <property type="component" value="Unassembled WGS sequence"/>
</dbReference>
<name>A0AAE1DT25_9GAST</name>
<protein>
    <submittedName>
        <fullName evidence="2">Uncharacterized protein</fullName>
    </submittedName>
</protein>
<proteinExistence type="predicted"/>
<feature type="region of interest" description="Disordered" evidence="1">
    <location>
        <begin position="63"/>
        <end position="93"/>
    </location>
</feature>
<evidence type="ECO:0000256" key="1">
    <source>
        <dbReference type="SAM" id="MobiDB-lite"/>
    </source>
</evidence>
<reference evidence="2" key="1">
    <citation type="journal article" date="2023" name="G3 (Bethesda)">
        <title>A reference genome for the long-term kleptoplast-retaining sea slug Elysia crispata morphotype clarki.</title>
        <authorList>
            <person name="Eastman K.E."/>
            <person name="Pendleton A.L."/>
            <person name="Shaikh M.A."/>
            <person name="Suttiyut T."/>
            <person name="Ogas R."/>
            <person name="Tomko P."/>
            <person name="Gavelis G."/>
            <person name="Widhalm J.R."/>
            <person name="Wisecaver J.H."/>
        </authorList>
    </citation>
    <scope>NUCLEOTIDE SEQUENCE</scope>
    <source>
        <strain evidence="2">ECLA1</strain>
    </source>
</reference>
<evidence type="ECO:0000313" key="3">
    <source>
        <dbReference type="Proteomes" id="UP001283361"/>
    </source>
</evidence>
<comment type="caution">
    <text evidence="2">The sequence shown here is derived from an EMBL/GenBank/DDBJ whole genome shotgun (WGS) entry which is preliminary data.</text>
</comment>
<dbReference type="EMBL" id="JAWDGP010002576">
    <property type="protein sequence ID" value="KAK3781904.1"/>
    <property type="molecule type" value="Genomic_DNA"/>
</dbReference>
<dbReference type="AlphaFoldDB" id="A0AAE1DT25"/>
<organism evidence="2 3">
    <name type="scientific">Elysia crispata</name>
    <name type="common">lettuce slug</name>
    <dbReference type="NCBI Taxonomy" id="231223"/>
    <lineage>
        <taxon>Eukaryota</taxon>
        <taxon>Metazoa</taxon>
        <taxon>Spiralia</taxon>
        <taxon>Lophotrochozoa</taxon>
        <taxon>Mollusca</taxon>
        <taxon>Gastropoda</taxon>
        <taxon>Heterobranchia</taxon>
        <taxon>Euthyneura</taxon>
        <taxon>Panpulmonata</taxon>
        <taxon>Sacoglossa</taxon>
        <taxon>Placobranchoidea</taxon>
        <taxon>Plakobranchidae</taxon>
        <taxon>Elysia</taxon>
    </lineage>
</organism>
<keyword evidence="3" id="KW-1185">Reference proteome</keyword>
<feature type="compositionally biased region" description="Basic and acidic residues" evidence="1">
    <location>
        <begin position="63"/>
        <end position="75"/>
    </location>
</feature>
<sequence length="93" mass="10532">MKDTVHPSWQTCYLLTTVTFKISLLSIGPRLSKQAVTIAHSKPHLIKPRLVQLRSTIALTTCRRQDKENQMERMDTGGARTSGSGRAQKERIR</sequence>
<accession>A0AAE1DT25</accession>
<evidence type="ECO:0000313" key="2">
    <source>
        <dbReference type="EMBL" id="KAK3781904.1"/>
    </source>
</evidence>
<gene>
    <name evidence="2" type="ORF">RRG08_020595</name>
</gene>